<evidence type="ECO:0000313" key="11">
    <source>
        <dbReference type="Proteomes" id="UP000831181"/>
    </source>
</evidence>
<keyword evidence="6 9" id="KW-1133">Transmembrane helix</keyword>
<dbReference type="GO" id="GO:0015225">
    <property type="term" value="F:biotin transmembrane transporter activity"/>
    <property type="evidence" value="ECO:0007669"/>
    <property type="project" value="UniProtKB-UniRule"/>
</dbReference>
<evidence type="ECO:0000256" key="9">
    <source>
        <dbReference type="SAM" id="Phobius"/>
    </source>
</evidence>
<dbReference type="Gene3D" id="1.10.1760.20">
    <property type="match status" value="1"/>
</dbReference>
<dbReference type="RefSeq" id="WP_260116991.1">
    <property type="nucleotide sequence ID" value="NZ_CP093361.1"/>
</dbReference>
<feature type="transmembrane region" description="Helical" evidence="9">
    <location>
        <begin position="147"/>
        <end position="173"/>
    </location>
</feature>
<dbReference type="Pfam" id="PF02632">
    <property type="entry name" value="BioY"/>
    <property type="match status" value="1"/>
</dbReference>
<dbReference type="GO" id="GO:0005886">
    <property type="term" value="C:plasma membrane"/>
    <property type="evidence" value="ECO:0007669"/>
    <property type="project" value="UniProtKB-SubCell"/>
</dbReference>
<feature type="transmembrane region" description="Helical" evidence="9">
    <location>
        <begin position="118"/>
        <end position="141"/>
    </location>
</feature>
<keyword evidence="3 8" id="KW-0813">Transport</keyword>
<dbReference type="PANTHER" id="PTHR34295">
    <property type="entry name" value="BIOTIN TRANSPORTER BIOY"/>
    <property type="match status" value="1"/>
</dbReference>
<keyword evidence="5 9" id="KW-0812">Transmembrane</keyword>
<dbReference type="PANTHER" id="PTHR34295:SF4">
    <property type="entry name" value="BIOTIN TRANSPORTER BIOY-RELATED"/>
    <property type="match status" value="1"/>
</dbReference>
<feature type="transmembrane region" description="Helical" evidence="9">
    <location>
        <begin position="86"/>
        <end position="106"/>
    </location>
</feature>
<dbReference type="InterPro" id="IPR003784">
    <property type="entry name" value="BioY"/>
</dbReference>
<dbReference type="EMBL" id="CP093361">
    <property type="protein sequence ID" value="UQS87192.1"/>
    <property type="molecule type" value="Genomic_DNA"/>
</dbReference>
<keyword evidence="4 8" id="KW-1003">Cell membrane</keyword>
<dbReference type="PIRSF" id="PIRSF016661">
    <property type="entry name" value="BioY"/>
    <property type="match status" value="1"/>
</dbReference>
<gene>
    <name evidence="10" type="ORF">MOO44_03255</name>
</gene>
<evidence type="ECO:0000256" key="2">
    <source>
        <dbReference type="ARBA" id="ARBA00010692"/>
    </source>
</evidence>
<evidence type="ECO:0000256" key="4">
    <source>
        <dbReference type="ARBA" id="ARBA00022475"/>
    </source>
</evidence>
<comment type="subcellular location">
    <subcellularLocation>
        <location evidence="1 8">Cell membrane</location>
        <topology evidence="1 8">Multi-pass membrane protein</topology>
    </subcellularLocation>
</comment>
<evidence type="ECO:0000256" key="1">
    <source>
        <dbReference type="ARBA" id="ARBA00004651"/>
    </source>
</evidence>
<sequence>MKSKDLTQIALMVALIIVLGFIPGIPIGIIPVPIILQNFGIILAGLLLGGKKGTIAVAIFILLAAIGLPILSGFRGGLAVVLGPTGGYIFAWLLTPALIAGGIDLMAKLLRQPLNFGWVLLITLIVSILWVYLVAVIWLSYQTHMPFMAALSANGVFIPGDVIKTVIAVIIAVRLNHSLKLNPQIK</sequence>
<accession>A0A976RSQ0</accession>
<reference evidence="10" key="1">
    <citation type="journal article" date="2022" name="Int. J. Syst. Evol. Microbiol.">
        <title>Apilactobacillus apisilvae sp. nov., Nicolia spurrieriana gen. nov. sp. nov., Bombilactobacillus folatiphilus sp. nov. and Bombilactobacillus thymidiniphilus sp. nov., four new lactic acid bacterial isolates from stingless bees Tetragonula carbonaria and Austroplebeia australis.</title>
        <authorList>
            <person name="Oliphant S.A."/>
            <person name="Watson-Haigh N.S."/>
            <person name="Sumby K.M."/>
            <person name="Gardner J."/>
            <person name="Groom S."/>
            <person name="Jiranek V."/>
        </authorList>
    </citation>
    <scope>NUCLEOTIDE SEQUENCE</scope>
    <source>
        <strain evidence="10">SGEP1_A5</strain>
    </source>
</reference>
<evidence type="ECO:0000256" key="6">
    <source>
        <dbReference type="ARBA" id="ARBA00022989"/>
    </source>
</evidence>
<name>A0A976RSQ0_9LACO</name>
<evidence type="ECO:0000256" key="7">
    <source>
        <dbReference type="ARBA" id="ARBA00023136"/>
    </source>
</evidence>
<keyword evidence="7 8" id="KW-0472">Membrane</keyword>
<evidence type="ECO:0000313" key="10">
    <source>
        <dbReference type="EMBL" id="UQS87192.1"/>
    </source>
</evidence>
<evidence type="ECO:0000256" key="3">
    <source>
        <dbReference type="ARBA" id="ARBA00022448"/>
    </source>
</evidence>
<evidence type="ECO:0000256" key="5">
    <source>
        <dbReference type="ARBA" id="ARBA00022692"/>
    </source>
</evidence>
<proteinExistence type="inferred from homology"/>
<comment type="similarity">
    <text evidence="2 8">Belongs to the BioY family.</text>
</comment>
<keyword evidence="11" id="KW-1185">Reference proteome</keyword>
<dbReference type="KEGG" id="lbe:MOO44_03255"/>
<evidence type="ECO:0000256" key="8">
    <source>
        <dbReference type="PIRNR" id="PIRNR016661"/>
    </source>
</evidence>
<protein>
    <recommendedName>
        <fullName evidence="8">Biotin transporter</fullName>
    </recommendedName>
</protein>
<dbReference type="Proteomes" id="UP000831181">
    <property type="component" value="Chromosome"/>
</dbReference>
<dbReference type="AlphaFoldDB" id="A0A976RSQ0"/>
<organism evidence="10 11">
    <name type="scientific">Nicoliella spurrieriana</name>
    <dbReference type="NCBI Taxonomy" id="2925830"/>
    <lineage>
        <taxon>Bacteria</taxon>
        <taxon>Bacillati</taxon>
        <taxon>Bacillota</taxon>
        <taxon>Bacilli</taxon>
        <taxon>Lactobacillales</taxon>
        <taxon>Lactobacillaceae</taxon>
        <taxon>Nicoliella</taxon>
    </lineage>
</organism>
<feature type="transmembrane region" description="Helical" evidence="9">
    <location>
        <begin position="55"/>
        <end position="74"/>
    </location>
</feature>